<comment type="caution">
    <text evidence="2">The sequence shown here is derived from an EMBL/GenBank/DDBJ whole genome shotgun (WGS) entry which is preliminary data.</text>
</comment>
<name>A0ABU0PEA9_9MICO</name>
<evidence type="ECO:0000313" key="2">
    <source>
        <dbReference type="EMBL" id="MDQ0645658.1"/>
    </source>
</evidence>
<feature type="domain" description="Terminase large subunit-like ATPase" evidence="1">
    <location>
        <begin position="70"/>
        <end position="221"/>
    </location>
</feature>
<dbReference type="InterPro" id="IPR027417">
    <property type="entry name" value="P-loop_NTPase"/>
</dbReference>
<dbReference type="PANTHER" id="PTHR41287:SF1">
    <property type="entry name" value="PROTEIN YMFN"/>
    <property type="match status" value="1"/>
</dbReference>
<dbReference type="EMBL" id="JAUSXK010000001">
    <property type="protein sequence ID" value="MDQ0645658.1"/>
    <property type="molecule type" value="Genomic_DNA"/>
</dbReference>
<dbReference type="Gene3D" id="3.40.50.300">
    <property type="entry name" value="P-loop containing nucleotide triphosphate hydrolases"/>
    <property type="match status" value="1"/>
</dbReference>
<evidence type="ECO:0000313" key="3">
    <source>
        <dbReference type="Proteomes" id="UP001239085"/>
    </source>
</evidence>
<reference evidence="2 3" key="1">
    <citation type="submission" date="2023-07" db="EMBL/GenBank/DDBJ databases">
        <title>Comparative genomics of wheat-associated soil bacteria to identify genetic determinants of phenazine resistance.</title>
        <authorList>
            <person name="Mouncey N."/>
        </authorList>
    </citation>
    <scope>NUCLEOTIDE SEQUENCE [LARGE SCALE GENOMIC DNA]</scope>
    <source>
        <strain evidence="2 3">W2I7</strain>
    </source>
</reference>
<sequence length="489" mass="52957">MTPSPPYADIKAWPPPRYTPPLSPDFESAFDRHAATFAIVWDAAFGYALEEWQIQLIRAVLEVFPSGHPRAGQLRWQQAVISLGRQNGKTEIAAALGLWRLISKPTTLVIGIASNADQAGLVYRRAMRAVNGNPALSKRFRRTTETRGLQTAEGGRYDIKAAKSAALQGLPIDLGLVDELHLLRRALWGDLLSGTGGRPDCIVVGISTAGDSDSELLIDLYKLGDQAIEDNGAARVFFACWESPEGRVPDDDETLGRWLAMANPAVASGRTDLEALITLVRTKPPQDAVRYHLNRFLTSTRSPYIEPALWLGAARKPGATFPRDARIVFSFDAAPGLDFVSIVATASADDGTIHSELVASLRAPSLDRLFRIALQLQKYRPATFAIDGTFLRALGKDLTKRGLPVMIGTYSDAISASAMLYRLVITGQLAHGRDDLRAMQMQRATRKNAGDSFVISRADSSTEVDAVKATALGVLALDVAPAPAGVQVF</sequence>
<dbReference type="Proteomes" id="UP001239085">
    <property type="component" value="Unassembled WGS sequence"/>
</dbReference>
<proteinExistence type="predicted"/>
<dbReference type="InterPro" id="IPR046461">
    <property type="entry name" value="TerL_ATPase"/>
</dbReference>
<dbReference type="PANTHER" id="PTHR41287">
    <property type="match status" value="1"/>
</dbReference>
<evidence type="ECO:0000259" key="1">
    <source>
        <dbReference type="Pfam" id="PF03354"/>
    </source>
</evidence>
<keyword evidence="3" id="KW-1185">Reference proteome</keyword>
<dbReference type="InterPro" id="IPR005021">
    <property type="entry name" value="Terminase_largesu-like"/>
</dbReference>
<dbReference type="RefSeq" id="WP_307364132.1">
    <property type="nucleotide sequence ID" value="NZ_JAUSXK010000001.1"/>
</dbReference>
<accession>A0ABU0PEA9</accession>
<dbReference type="Pfam" id="PF03354">
    <property type="entry name" value="TerL_ATPase"/>
    <property type="match status" value="1"/>
</dbReference>
<organism evidence="2 3">
    <name type="scientific">Microbacterium murale</name>
    <dbReference type="NCBI Taxonomy" id="1081040"/>
    <lineage>
        <taxon>Bacteria</taxon>
        <taxon>Bacillati</taxon>
        <taxon>Actinomycetota</taxon>
        <taxon>Actinomycetes</taxon>
        <taxon>Micrococcales</taxon>
        <taxon>Microbacteriaceae</taxon>
        <taxon>Microbacterium</taxon>
    </lineage>
</organism>
<protein>
    <recommendedName>
        <fullName evidence="1">Terminase large subunit-like ATPase domain-containing protein</fullName>
    </recommendedName>
</protein>
<gene>
    <name evidence="2" type="ORF">QFZ46_003818</name>
</gene>